<keyword evidence="3" id="KW-1185">Reference proteome</keyword>
<dbReference type="Pfam" id="PF10090">
    <property type="entry name" value="HPTransfase"/>
    <property type="match status" value="1"/>
</dbReference>
<dbReference type="InterPro" id="IPR018762">
    <property type="entry name" value="ChpT_C"/>
</dbReference>
<comment type="caution">
    <text evidence="2">The sequence shown here is derived from an EMBL/GenBank/DDBJ whole genome shotgun (WGS) entry which is preliminary data.</text>
</comment>
<organism evidence="2 3">
    <name type="scientific">Amylibacter marinus</name>
    <dbReference type="NCBI Taxonomy" id="1475483"/>
    <lineage>
        <taxon>Bacteria</taxon>
        <taxon>Pseudomonadati</taxon>
        <taxon>Pseudomonadota</taxon>
        <taxon>Alphaproteobacteria</taxon>
        <taxon>Rhodobacterales</taxon>
        <taxon>Paracoccaceae</taxon>
        <taxon>Amylibacter</taxon>
    </lineage>
</organism>
<gene>
    <name evidence="2" type="ORF">GCM10007939_23250</name>
</gene>
<sequence length="206" mass="22895">MTQSYTKNSDIASLITSRICHDLVNPLGAINNGLELMELSGTPMSEEYMLLCDSVKNANARVNFFRVAFGPAHSQAMSSAQVHTLVEDMFLSGRCRVKLNITGEHPREQIKMLFLIIQCCENALPRGGDISAAHMDGKWRVRARGARIQRVNTLWDHLEMGADSDISAADIHFAIAREYLEYTGAQLAVEFHETEVSILLTESIPS</sequence>
<feature type="domain" description="Histidine phosphotransferase ChpT C-terminal" evidence="1">
    <location>
        <begin position="82"/>
        <end position="194"/>
    </location>
</feature>
<dbReference type="Gene3D" id="1.10.287.130">
    <property type="match status" value="1"/>
</dbReference>
<dbReference type="InterPro" id="IPR036890">
    <property type="entry name" value="HATPase_C_sf"/>
</dbReference>
<name>A0ABQ5VY77_9RHOB</name>
<dbReference type="Proteomes" id="UP001156694">
    <property type="component" value="Unassembled WGS sequence"/>
</dbReference>
<accession>A0ABQ5VY77</accession>
<dbReference type="EMBL" id="BSNN01000008">
    <property type="protein sequence ID" value="GLQ36041.1"/>
    <property type="molecule type" value="Genomic_DNA"/>
</dbReference>
<protein>
    <submittedName>
        <fullName evidence="2">Histidine phosphotransferase</fullName>
    </submittedName>
</protein>
<evidence type="ECO:0000313" key="3">
    <source>
        <dbReference type="Proteomes" id="UP001156694"/>
    </source>
</evidence>
<reference evidence="3" key="1">
    <citation type="journal article" date="2019" name="Int. J. Syst. Evol. Microbiol.">
        <title>The Global Catalogue of Microorganisms (GCM) 10K type strain sequencing project: providing services to taxonomists for standard genome sequencing and annotation.</title>
        <authorList>
            <consortium name="The Broad Institute Genomics Platform"/>
            <consortium name="The Broad Institute Genome Sequencing Center for Infectious Disease"/>
            <person name="Wu L."/>
            <person name="Ma J."/>
        </authorList>
    </citation>
    <scope>NUCLEOTIDE SEQUENCE [LARGE SCALE GENOMIC DNA]</scope>
    <source>
        <strain evidence="3">NBRC 110140</strain>
    </source>
</reference>
<dbReference type="Gene3D" id="3.30.565.10">
    <property type="entry name" value="Histidine kinase-like ATPase, C-terminal domain"/>
    <property type="match status" value="1"/>
</dbReference>
<proteinExistence type="predicted"/>
<evidence type="ECO:0000313" key="2">
    <source>
        <dbReference type="EMBL" id="GLQ36041.1"/>
    </source>
</evidence>
<evidence type="ECO:0000259" key="1">
    <source>
        <dbReference type="Pfam" id="PF10090"/>
    </source>
</evidence>
<dbReference type="RefSeq" id="WP_284379408.1">
    <property type="nucleotide sequence ID" value="NZ_BSNN01000008.1"/>
</dbReference>